<feature type="compositionally biased region" description="Basic and acidic residues" evidence="1">
    <location>
        <begin position="20"/>
        <end position="50"/>
    </location>
</feature>
<evidence type="ECO:0000313" key="3">
    <source>
        <dbReference type="Proteomes" id="UP000054567"/>
    </source>
</evidence>
<reference evidence="3" key="2">
    <citation type="journal article" date="2009" name="Genome Res.">
        <title>Comparative genomic analyses of the human fungal pathogens Coccidioides and their relatives.</title>
        <authorList>
            <person name="Sharpton T.J."/>
            <person name="Stajich J.E."/>
            <person name="Rounsley S.D."/>
            <person name="Gardner M.J."/>
            <person name="Wortman J.R."/>
            <person name="Jordar V.S."/>
            <person name="Maiti R."/>
            <person name="Kodira C.D."/>
            <person name="Neafsey D.E."/>
            <person name="Zeng Q."/>
            <person name="Hung C.-Y."/>
            <person name="McMahan C."/>
            <person name="Muszewska A."/>
            <person name="Grynberg M."/>
            <person name="Mandel M.A."/>
            <person name="Kellner E.M."/>
            <person name="Barker B.M."/>
            <person name="Galgiani J.N."/>
            <person name="Orbach M.J."/>
            <person name="Kirkland T.N."/>
            <person name="Cole G.T."/>
            <person name="Henn M.R."/>
            <person name="Birren B.W."/>
            <person name="Taylor J.W."/>
        </authorList>
    </citation>
    <scope>NUCLEOTIDE SEQUENCE [LARGE SCALE GENOMIC DNA]</scope>
    <source>
        <strain evidence="3">RMSCC 3488</strain>
    </source>
</reference>
<gene>
    <name evidence="2" type="ORF">CPAG_03120</name>
</gene>
<dbReference type="VEuPathDB" id="FungiDB:CPAG_03120"/>
<protein>
    <submittedName>
        <fullName evidence="2">Uncharacterized protein</fullName>
    </submittedName>
</protein>
<dbReference type="Proteomes" id="UP000054567">
    <property type="component" value="Unassembled WGS sequence"/>
</dbReference>
<accession>A0A0J6I5V5</accession>
<dbReference type="AlphaFoldDB" id="A0A0J6I5V5"/>
<reference evidence="2 3" key="1">
    <citation type="submission" date="2007-06" db="EMBL/GenBank/DDBJ databases">
        <title>The Genome Sequence of Coccidioides posadasii RMSCC_3488.</title>
        <authorList>
            <consortium name="Coccidioides Genome Resources Consortium"/>
            <consortium name="The Broad Institute Genome Sequencing Platform"/>
            <person name="Henn M.R."/>
            <person name="Sykes S."/>
            <person name="Young S."/>
            <person name="Jaffe D."/>
            <person name="Berlin A."/>
            <person name="Alvarez P."/>
            <person name="Butler J."/>
            <person name="Gnerre S."/>
            <person name="Grabherr M."/>
            <person name="Mauceli E."/>
            <person name="Brockman W."/>
            <person name="Kodira C."/>
            <person name="Alvarado L."/>
            <person name="Zeng Q."/>
            <person name="Crawford M."/>
            <person name="Antoine C."/>
            <person name="Devon K."/>
            <person name="Galgiani J."/>
            <person name="Orsborn K."/>
            <person name="Lewis M.L."/>
            <person name="Nusbaum C."/>
            <person name="Galagan J."/>
            <person name="Birren B."/>
        </authorList>
    </citation>
    <scope>NUCLEOTIDE SEQUENCE [LARGE SCALE GENOMIC DNA]</scope>
    <source>
        <strain evidence="2 3">RMSCC 3488</strain>
    </source>
</reference>
<name>A0A0J6I5V5_COCPO</name>
<evidence type="ECO:0000313" key="2">
    <source>
        <dbReference type="EMBL" id="KMM66782.1"/>
    </source>
</evidence>
<evidence type="ECO:0000256" key="1">
    <source>
        <dbReference type="SAM" id="MobiDB-lite"/>
    </source>
</evidence>
<dbReference type="EMBL" id="DS268110">
    <property type="protein sequence ID" value="KMM66782.1"/>
    <property type="molecule type" value="Genomic_DNA"/>
</dbReference>
<feature type="region of interest" description="Disordered" evidence="1">
    <location>
        <begin position="1"/>
        <end position="54"/>
    </location>
</feature>
<proteinExistence type="predicted"/>
<reference evidence="3" key="3">
    <citation type="journal article" date="2010" name="Genome Res.">
        <title>Population genomic sequencing of Coccidioides fungi reveals recent hybridization and transposon control.</title>
        <authorList>
            <person name="Neafsey D.E."/>
            <person name="Barker B.M."/>
            <person name="Sharpton T.J."/>
            <person name="Stajich J.E."/>
            <person name="Park D.J."/>
            <person name="Whiston E."/>
            <person name="Hung C.-Y."/>
            <person name="McMahan C."/>
            <person name="White J."/>
            <person name="Sykes S."/>
            <person name="Heiman D."/>
            <person name="Young S."/>
            <person name="Zeng Q."/>
            <person name="Abouelleil A."/>
            <person name="Aftuck L."/>
            <person name="Bessette D."/>
            <person name="Brown A."/>
            <person name="FitzGerald M."/>
            <person name="Lui A."/>
            <person name="Macdonald J.P."/>
            <person name="Priest M."/>
            <person name="Orbach M.J."/>
            <person name="Galgiani J.N."/>
            <person name="Kirkland T.N."/>
            <person name="Cole G.T."/>
            <person name="Birren B.W."/>
            <person name="Henn M.R."/>
            <person name="Taylor J.W."/>
            <person name="Rounsley S.D."/>
        </authorList>
    </citation>
    <scope>NUCLEOTIDE SEQUENCE [LARGE SCALE GENOMIC DNA]</scope>
    <source>
        <strain evidence="3">RMSCC 3488</strain>
    </source>
</reference>
<organism evidence="2 3">
    <name type="scientific">Coccidioides posadasii RMSCC 3488</name>
    <dbReference type="NCBI Taxonomy" id="454284"/>
    <lineage>
        <taxon>Eukaryota</taxon>
        <taxon>Fungi</taxon>
        <taxon>Dikarya</taxon>
        <taxon>Ascomycota</taxon>
        <taxon>Pezizomycotina</taxon>
        <taxon>Eurotiomycetes</taxon>
        <taxon>Eurotiomycetidae</taxon>
        <taxon>Onygenales</taxon>
        <taxon>Onygenaceae</taxon>
        <taxon>Coccidioides</taxon>
    </lineage>
</organism>
<sequence>MIGTGPVRHIIASRQPRLPWLRDRSDDGDDFRDKSDPSRENHDSRFREGPDCYNGECTGTPRRAMVVEKLAMQPLSGSDPAMA</sequence>